<dbReference type="PROSITE" id="PS50902">
    <property type="entry name" value="FLAVODOXIN_LIKE"/>
    <property type="match status" value="1"/>
</dbReference>
<dbReference type="InterPro" id="IPR001709">
    <property type="entry name" value="Flavoprot_Pyr_Nucl_cyt_Rdtase"/>
</dbReference>
<dbReference type="GO" id="GO:0050660">
    <property type="term" value="F:flavin adenine dinucleotide binding"/>
    <property type="evidence" value="ECO:0007669"/>
    <property type="project" value="TreeGrafter"/>
</dbReference>
<dbReference type="Proteomes" id="UP001196530">
    <property type="component" value="Unassembled WGS sequence"/>
</dbReference>
<dbReference type="InterPro" id="IPR017938">
    <property type="entry name" value="Riboflavin_synthase-like_b-brl"/>
</dbReference>
<reference evidence="11" key="1">
    <citation type="journal article" date="2021" name="G3 (Bethesda)">
        <title>Genomic diversity, chromosomal rearrangements, and interspecies hybridization in the ogataea polymorpha species complex.</title>
        <authorList>
            <person name="Hanson S.J."/>
            <person name="Cinneide E.O."/>
            <person name="Salzberg L.I."/>
            <person name="Wolfe K.H."/>
            <person name="McGowan J."/>
            <person name="Fitzpatrick D.A."/>
            <person name="Matlin K."/>
        </authorList>
    </citation>
    <scope>NUCLEOTIDE SEQUENCE</scope>
    <source>
        <strain evidence="11">61-244</strain>
    </source>
</reference>
<dbReference type="GO" id="GO:0010181">
    <property type="term" value="F:FMN binding"/>
    <property type="evidence" value="ECO:0007669"/>
    <property type="project" value="InterPro"/>
</dbReference>
<dbReference type="InterPro" id="IPR008254">
    <property type="entry name" value="Flavodoxin/NO_synth"/>
</dbReference>
<comment type="cofactor">
    <cofactor evidence="2">
        <name>FAD</name>
        <dbReference type="ChEBI" id="CHEBI:57692"/>
    </cofactor>
</comment>
<evidence type="ECO:0000256" key="3">
    <source>
        <dbReference type="ARBA" id="ARBA00022630"/>
    </source>
</evidence>
<name>A0AAN6I6R4_PICAN</name>
<organism evidence="11 12">
    <name type="scientific">Pichia angusta</name>
    <name type="common">Yeast</name>
    <name type="synonym">Hansenula polymorpha</name>
    <dbReference type="NCBI Taxonomy" id="870730"/>
    <lineage>
        <taxon>Eukaryota</taxon>
        <taxon>Fungi</taxon>
        <taxon>Dikarya</taxon>
        <taxon>Ascomycota</taxon>
        <taxon>Saccharomycotina</taxon>
        <taxon>Pichiomycetes</taxon>
        <taxon>Pichiales</taxon>
        <taxon>Pichiaceae</taxon>
        <taxon>Ogataea</taxon>
    </lineage>
</organism>
<comment type="cofactor">
    <cofactor evidence="1">
        <name>FMN</name>
        <dbReference type="ChEBI" id="CHEBI:58210"/>
    </cofactor>
</comment>
<comment type="caution">
    <text evidence="11">The sequence shown here is derived from an EMBL/GenBank/DDBJ whole genome shotgun (WGS) entry which is preliminary data.</text>
</comment>
<evidence type="ECO:0000313" key="12">
    <source>
        <dbReference type="Proteomes" id="UP001196530"/>
    </source>
</evidence>
<dbReference type="GO" id="GO:0005829">
    <property type="term" value="C:cytosol"/>
    <property type="evidence" value="ECO:0007669"/>
    <property type="project" value="TreeGrafter"/>
</dbReference>
<dbReference type="EC" id="1.6.2.4" evidence="8"/>
<dbReference type="Gene3D" id="3.40.50.360">
    <property type="match status" value="1"/>
</dbReference>
<dbReference type="RefSeq" id="XP_043061521.1">
    <property type="nucleotide sequence ID" value="XM_043201386.1"/>
</dbReference>
<keyword evidence="4" id="KW-0288">FMN</keyword>
<feature type="domain" description="FAD-binding FR-type" evidence="10">
    <location>
        <begin position="227"/>
        <end position="468"/>
    </location>
</feature>
<dbReference type="Gene3D" id="2.40.30.10">
    <property type="entry name" value="Translation factors"/>
    <property type="match status" value="1"/>
</dbReference>
<evidence type="ECO:0000256" key="4">
    <source>
        <dbReference type="ARBA" id="ARBA00022643"/>
    </source>
</evidence>
<dbReference type="PRINTS" id="PR00369">
    <property type="entry name" value="FLAVODOXIN"/>
</dbReference>
<dbReference type="SUPFAM" id="SSF63380">
    <property type="entry name" value="Riboflavin synthase domain-like"/>
    <property type="match status" value="1"/>
</dbReference>
<evidence type="ECO:0000256" key="8">
    <source>
        <dbReference type="ARBA" id="ARBA00023797"/>
    </source>
</evidence>
<evidence type="ECO:0000256" key="1">
    <source>
        <dbReference type="ARBA" id="ARBA00001917"/>
    </source>
</evidence>
<dbReference type="PROSITE" id="PS51384">
    <property type="entry name" value="FAD_FR"/>
    <property type="match status" value="1"/>
</dbReference>
<dbReference type="SUPFAM" id="SSF52218">
    <property type="entry name" value="Flavoproteins"/>
    <property type="match status" value="1"/>
</dbReference>
<dbReference type="GeneID" id="66125113"/>
<dbReference type="EMBL" id="JAHLUX010000002">
    <property type="protein sequence ID" value="KAG7820978.1"/>
    <property type="molecule type" value="Genomic_DNA"/>
</dbReference>
<evidence type="ECO:0000256" key="5">
    <source>
        <dbReference type="ARBA" id="ARBA00022827"/>
    </source>
</evidence>
<dbReference type="SUPFAM" id="SSF52343">
    <property type="entry name" value="Ferredoxin reductase-like, C-terminal NADP-linked domain"/>
    <property type="match status" value="1"/>
</dbReference>
<dbReference type="PANTHER" id="PTHR19384">
    <property type="entry name" value="NITRIC OXIDE SYNTHASE-RELATED"/>
    <property type="match status" value="1"/>
</dbReference>
<dbReference type="Gene3D" id="1.20.990.10">
    <property type="entry name" value="NADPH-cytochrome p450 Reductase, Chain A, domain 3"/>
    <property type="match status" value="1"/>
</dbReference>
<dbReference type="InterPro" id="IPR001433">
    <property type="entry name" value="OxRdtase_FAD/NAD-bd"/>
</dbReference>
<feature type="domain" description="Flavodoxin-like" evidence="9">
    <location>
        <begin position="25"/>
        <end position="173"/>
    </location>
</feature>
<evidence type="ECO:0000256" key="2">
    <source>
        <dbReference type="ARBA" id="ARBA00001974"/>
    </source>
</evidence>
<dbReference type="PANTHER" id="PTHR19384:SF17">
    <property type="entry name" value="NADPH--CYTOCHROME P450 REDUCTASE"/>
    <property type="match status" value="1"/>
</dbReference>
<accession>A0AAN6I6R4</accession>
<dbReference type="InterPro" id="IPR001094">
    <property type="entry name" value="Flavdoxin-like"/>
</dbReference>
<evidence type="ECO:0000259" key="9">
    <source>
        <dbReference type="PROSITE" id="PS50902"/>
    </source>
</evidence>
<keyword evidence="6" id="KW-0521">NADP</keyword>
<evidence type="ECO:0000256" key="6">
    <source>
        <dbReference type="ARBA" id="ARBA00022857"/>
    </source>
</evidence>
<dbReference type="InterPro" id="IPR023173">
    <property type="entry name" value="NADPH_Cyt_P450_Rdtase_alpha"/>
</dbReference>
<sequence length="622" mass="71154">MDIIGARDDPDPATYGRSSDSADTLLILYGSQTGSAKKLAFQFASELLEKYNKKVSVDAIDNYDFSSLIDSTQQMTIVFFISSHGEGEQCDNASKTFSYLSELCSEKKHHFRYLHYGLFGLGNSAYDIYQGASRDFKNCLSHLGSTLLGSYGEGNDEKGELLEDYLQWKNQFMPTLAEFLNWEPSQETVYKPSITISEVSPRKHANGEIVSSLRDLNFLDRPPYHVAKPFKARFTNFQKFTEGQRCQFHCEVNLEGARMKYQTGDHLGVYPTNRQEDVSKFMFLFCLGHKAEQVVQLRSTLPVWIPSPTTYKAIVQHYLNINSAISSQMLQTLAKFAPSNISKERLLRLSSRESFTKEVVDKRLTIWEVLLEASDGHPWPDVPFSFLIESLGKLEPRYYSVASSELLYPDQAHLTIKCEREQVKGKMFYGVCSNFIESICFHKTDQVERLTDWQTAPVFVRRSSFKPPYNGARPMIMVCVGTGIAPFRGFVQHRIALSAANDIGRMLLFYGCRDKSDILYPNEWPKYSKALGSKLSVHFALSREDSLRKQYVQDIILQRSKEIYDLLEQGAHFYVCGDALKLSNMSKLIRQILTQQKSINEEEATKTLKQLKLNGRYQEDLW</sequence>
<dbReference type="InterPro" id="IPR017927">
    <property type="entry name" value="FAD-bd_FR_type"/>
</dbReference>
<protein>
    <recommendedName>
        <fullName evidence="8">NADPH--hemoprotein reductase</fullName>
        <ecNumber evidence="8">1.6.2.4</ecNumber>
    </recommendedName>
</protein>
<evidence type="ECO:0000256" key="7">
    <source>
        <dbReference type="ARBA" id="ARBA00023002"/>
    </source>
</evidence>
<dbReference type="Gene3D" id="3.40.50.80">
    <property type="entry name" value="Nucleotide-binding domain of ferredoxin-NADP reductase (FNR) module"/>
    <property type="match status" value="1"/>
</dbReference>
<dbReference type="InterPro" id="IPR003097">
    <property type="entry name" value="CysJ-like_FAD-binding"/>
</dbReference>
<dbReference type="AlphaFoldDB" id="A0AAN6I6R4"/>
<dbReference type="Pfam" id="PF00667">
    <property type="entry name" value="FAD_binding_1"/>
    <property type="match status" value="1"/>
</dbReference>
<dbReference type="GO" id="GO:0003958">
    <property type="term" value="F:NADPH-hemoprotein reductase activity"/>
    <property type="evidence" value="ECO:0007669"/>
    <property type="project" value="UniProtKB-EC"/>
</dbReference>
<evidence type="ECO:0000259" key="10">
    <source>
        <dbReference type="PROSITE" id="PS51384"/>
    </source>
</evidence>
<proteinExistence type="predicted"/>
<dbReference type="InterPro" id="IPR029039">
    <property type="entry name" value="Flavoprotein-like_sf"/>
</dbReference>
<dbReference type="InterPro" id="IPR039261">
    <property type="entry name" value="FNR_nucleotide-bd"/>
</dbReference>
<dbReference type="PRINTS" id="PR00371">
    <property type="entry name" value="FPNCR"/>
</dbReference>
<gene>
    <name evidence="11" type="ORF">KL928_001062</name>
</gene>
<dbReference type="Pfam" id="PF00175">
    <property type="entry name" value="NAD_binding_1"/>
    <property type="match status" value="1"/>
</dbReference>
<keyword evidence="5" id="KW-0274">FAD</keyword>
<evidence type="ECO:0000313" key="11">
    <source>
        <dbReference type="EMBL" id="KAG7820978.1"/>
    </source>
</evidence>
<keyword evidence="7" id="KW-0560">Oxidoreductase</keyword>
<keyword evidence="3" id="KW-0285">Flavoprotein</keyword>
<dbReference type="Pfam" id="PF00258">
    <property type="entry name" value="Flavodoxin_1"/>
    <property type="match status" value="1"/>
</dbReference>